<name>A0A167U476_9HYPO</name>
<dbReference type="SUPFAM" id="SSF52540">
    <property type="entry name" value="P-loop containing nucleoside triphosphate hydrolases"/>
    <property type="match status" value="1"/>
</dbReference>
<feature type="region of interest" description="Disordered" evidence="3">
    <location>
        <begin position="481"/>
        <end position="523"/>
    </location>
</feature>
<feature type="region of interest" description="Disordered" evidence="3">
    <location>
        <begin position="202"/>
        <end position="224"/>
    </location>
</feature>
<protein>
    <submittedName>
        <fullName evidence="6">Cell division control protein</fullName>
    </submittedName>
</protein>
<feature type="compositionally biased region" description="Acidic residues" evidence="3">
    <location>
        <begin position="209"/>
        <end position="218"/>
    </location>
</feature>
<keyword evidence="7" id="KW-1185">Reference proteome</keyword>
<evidence type="ECO:0000256" key="3">
    <source>
        <dbReference type="SAM" id="MobiDB-lite"/>
    </source>
</evidence>
<dbReference type="AlphaFoldDB" id="A0A167U476"/>
<evidence type="ECO:0000256" key="2">
    <source>
        <dbReference type="ARBA" id="ARBA00022705"/>
    </source>
</evidence>
<feature type="region of interest" description="Disordered" evidence="3">
    <location>
        <begin position="669"/>
        <end position="696"/>
    </location>
</feature>
<dbReference type="GO" id="GO:0005634">
    <property type="term" value="C:nucleus"/>
    <property type="evidence" value="ECO:0007669"/>
    <property type="project" value="TreeGrafter"/>
</dbReference>
<dbReference type="GO" id="GO:0003688">
    <property type="term" value="F:DNA replication origin binding"/>
    <property type="evidence" value="ECO:0007669"/>
    <property type="project" value="TreeGrafter"/>
</dbReference>
<reference evidence="6 7" key="1">
    <citation type="journal article" date="2016" name="Genome Biol. Evol.">
        <title>Divergent and convergent evolution of fungal pathogenicity.</title>
        <authorList>
            <person name="Shang Y."/>
            <person name="Xiao G."/>
            <person name="Zheng P."/>
            <person name="Cen K."/>
            <person name="Zhan S."/>
            <person name="Wang C."/>
        </authorList>
    </citation>
    <scope>NUCLEOTIDE SEQUENCE [LARGE SCALE GENOMIC DNA]</scope>
    <source>
        <strain evidence="6 7">RCEF 264</strain>
    </source>
</reference>
<feature type="compositionally biased region" description="Gly residues" evidence="3">
    <location>
        <begin position="679"/>
        <end position="692"/>
    </location>
</feature>
<feature type="compositionally biased region" description="Basic and acidic residues" evidence="3">
    <location>
        <begin position="11"/>
        <end position="22"/>
    </location>
</feature>
<feature type="region of interest" description="Disordered" evidence="3">
    <location>
        <begin position="58"/>
        <end position="101"/>
    </location>
</feature>
<organism evidence="6 7">
    <name type="scientific">Niveomyces insectorum RCEF 264</name>
    <dbReference type="NCBI Taxonomy" id="1081102"/>
    <lineage>
        <taxon>Eukaryota</taxon>
        <taxon>Fungi</taxon>
        <taxon>Dikarya</taxon>
        <taxon>Ascomycota</taxon>
        <taxon>Pezizomycotina</taxon>
        <taxon>Sordariomycetes</taxon>
        <taxon>Hypocreomycetidae</taxon>
        <taxon>Hypocreales</taxon>
        <taxon>Cordycipitaceae</taxon>
        <taxon>Niveomyces</taxon>
    </lineage>
</organism>
<dbReference type="Pfam" id="PF22606">
    <property type="entry name" value="Cdc6-ORC-like_ATPase_lid"/>
    <property type="match status" value="1"/>
</dbReference>
<feature type="compositionally biased region" description="Polar residues" evidence="3">
    <location>
        <begin position="513"/>
        <end position="523"/>
    </location>
</feature>
<keyword evidence="2" id="KW-0235">DNA replication</keyword>
<keyword evidence="6" id="KW-0131">Cell cycle</keyword>
<accession>A0A167U476</accession>
<dbReference type="GO" id="GO:0016887">
    <property type="term" value="F:ATP hydrolysis activity"/>
    <property type="evidence" value="ECO:0007669"/>
    <property type="project" value="InterPro"/>
</dbReference>
<comment type="similarity">
    <text evidence="1">Belongs to the CDC6/cdc18 family.</text>
</comment>
<dbReference type="InterPro" id="IPR054425">
    <property type="entry name" value="Cdc6_ORC1-like_ATPase_lid"/>
</dbReference>
<dbReference type="PIRSF" id="PIRSF001767">
    <property type="entry name" value="Cdc6"/>
    <property type="match status" value="1"/>
</dbReference>
<evidence type="ECO:0000259" key="5">
    <source>
        <dbReference type="Pfam" id="PF22606"/>
    </source>
</evidence>
<dbReference type="InterPro" id="IPR050311">
    <property type="entry name" value="ORC1/CDC6"/>
</dbReference>
<dbReference type="PANTHER" id="PTHR10763">
    <property type="entry name" value="CELL DIVISION CONTROL PROTEIN 6-RELATED"/>
    <property type="match status" value="1"/>
</dbReference>
<dbReference type="GO" id="GO:0051301">
    <property type="term" value="P:cell division"/>
    <property type="evidence" value="ECO:0007669"/>
    <property type="project" value="UniProtKB-KW"/>
</dbReference>
<dbReference type="InterPro" id="IPR049945">
    <property type="entry name" value="AAA_22"/>
</dbReference>
<dbReference type="OrthoDB" id="1926878at2759"/>
<dbReference type="GO" id="GO:0033314">
    <property type="term" value="P:mitotic DNA replication checkpoint signaling"/>
    <property type="evidence" value="ECO:0007669"/>
    <property type="project" value="TreeGrafter"/>
</dbReference>
<feature type="domain" description="Cdc6/ORC1-like ATPase lid" evidence="5">
    <location>
        <begin position="398"/>
        <end position="474"/>
    </location>
</feature>
<dbReference type="GO" id="GO:0006270">
    <property type="term" value="P:DNA replication initiation"/>
    <property type="evidence" value="ECO:0007669"/>
    <property type="project" value="InterPro"/>
</dbReference>
<gene>
    <name evidence="6" type="ORF">SPI_05252</name>
</gene>
<evidence type="ECO:0000259" key="4">
    <source>
        <dbReference type="Pfam" id="PF13401"/>
    </source>
</evidence>
<feature type="region of interest" description="Disordered" evidence="3">
    <location>
        <begin position="138"/>
        <end position="158"/>
    </location>
</feature>
<evidence type="ECO:0000313" key="6">
    <source>
        <dbReference type="EMBL" id="OAA61228.1"/>
    </source>
</evidence>
<dbReference type="STRING" id="1081102.A0A167U476"/>
<dbReference type="Gene3D" id="1.10.8.60">
    <property type="match status" value="1"/>
</dbReference>
<proteinExistence type="inferred from homology"/>
<evidence type="ECO:0000313" key="7">
    <source>
        <dbReference type="Proteomes" id="UP000076874"/>
    </source>
</evidence>
<dbReference type="PANTHER" id="PTHR10763:SF26">
    <property type="entry name" value="CELL DIVISION CONTROL PROTEIN 6 HOMOLOG"/>
    <property type="match status" value="1"/>
</dbReference>
<dbReference type="EMBL" id="AZHD01000008">
    <property type="protein sequence ID" value="OAA61228.1"/>
    <property type="molecule type" value="Genomic_DNA"/>
</dbReference>
<dbReference type="InterPro" id="IPR027417">
    <property type="entry name" value="P-loop_NTPase"/>
</dbReference>
<sequence>MALSSLGKRNRALESEDSDLARKRPRRPTRGFVVVNDENQDPARATFEDVLAADVTKAGGHRGVSTRRTANGTQPTPLSTATAAAPLTPSTPRCRHGPSPGKAAVTAAAAATPVTPLTPSTPRHRVMSVGRLSCRATPRGMMASPRTPHAGTPGGGGSTVSTVYHTARQLFARSTGPNGLLVGRDGERARLQAFLRNSCGPFGDGAATTEDDNDDDDNDSNRGCLYVSGPPGTGKSALVEEVTDAFCAAARPAGAVRKAYVNCMSIRSVHDLYNTLLRLLRADGDDDEDDKDDDNAPLTEAAAVSALQALCVPKIKRTKTNKTTTARMAVRYLVVLDEIDHLLTLDVASLYRVIEWAMRPASRLALVGIANALDLTDRFLPRLKARNLRPALLPFLPYTAPQIKAIVTARLQSLVPASSSASSSPPSSPEKNDVLPLFHPAAIELCARKVASQTGDLRKVFEILRRALDLVEAEAREAYQRETAGGGGDASSTTFSSFTTTPTKKRPLGENVNLASSPSTPTSTKRVSSVSWAAWAAQHLTLTSAPRVSISHLTKVTAAAFGHGAPQRLRGLNLQQKAALCALVAFETRSRAEAAAAAAKATSTTTTPSKSARTTAAPTIKTLFATYCQMCKRDALLHPLSSTEFREVVGSLETLSLVAAVDGRRTGSFAGLPSTTGTPGSGRRGGGSGRTGMTGVLTGDERRVASCVGEVELQRALAGAAGADILRSILSGEALD</sequence>
<feature type="domain" description="ORC1/DEAH AAA+ ATPase" evidence="4">
    <location>
        <begin position="220"/>
        <end position="350"/>
    </location>
</feature>
<keyword evidence="6" id="KW-0132">Cell division</keyword>
<dbReference type="Gene3D" id="3.40.50.300">
    <property type="entry name" value="P-loop containing nucleotide triphosphate hydrolases"/>
    <property type="match status" value="1"/>
</dbReference>
<feature type="region of interest" description="Disordered" evidence="3">
    <location>
        <begin position="1"/>
        <end position="38"/>
    </location>
</feature>
<feature type="compositionally biased region" description="Low complexity" evidence="3">
    <location>
        <begin position="490"/>
        <end position="501"/>
    </location>
</feature>
<comment type="caution">
    <text evidence="6">The sequence shown here is derived from an EMBL/GenBank/DDBJ whole genome shotgun (WGS) entry which is preliminary data.</text>
</comment>
<feature type="compositionally biased region" description="Low complexity" evidence="3">
    <location>
        <begin position="75"/>
        <end position="92"/>
    </location>
</feature>
<dbReference type="InterPro" id="IPR016314">
    <property type="entry name" value="Cdc6/18"/>
</dbReference>
<dbReference type="Pfam" id="PF13401">
    <property type="entry name" value="AAA_22"/>
    <property type="match status" value="1"/>
</dbReference>
<evidence type="ECO:0000256" key="1">
    <source>
        <dbReference type="ARBA" id="ARBA00006184"/>
    </source>
</evidence>
<dbReference type="Proteomes" id="UP000076874">
    <property type="component" value="Unassembled WGS sequence"/>
</dbReference>